<name>X1STM0_9ZZZZ</name>
<feature type="non-terminal residue" evidence="1">
    <location>
        <position position="102"/>
    </location>
</feature>
<gene>
    <name evidence="1" type="ORF">S12H4_33161</name>
</gene>
<sequence>MPSVDLYEKAVGDTERVMKFEKDMIGVFSKKGADNLKHIFGIVRGHLDKLVKDEEAVAKLVTGTKLVAVLESIFLIWSTPVPAVISTIRSTKASVGQLFDKS</sequence>
<reference evidence="1" key="1">
    <citation type="journal article" date="2014" name="Front. Microbiol.">
        <title>High frequency of phylogenetically diverse reductive dehalogenase-homologous genes in deep subseafloor sedimentary metagenomes.</title>
        <authorList>
            <person name="Kawai M."/>
            <person name="Futagami T."/>
            <person name="Toyoda A."/>
            <person name="Takaki Y."/>
            <person name="Nishi S."/>
            <person name="Hori S."/>
            <person name="Arai W."/>
            <person name="Tsubouchi T."/>
            <person name="Morono Y."/>
            <person name="Uchiyama I."/>
            <person name="Ito T."/>
            <person name="Fujiyama A."/>
            <person name="Inagaki F."/>
            <person name="Takami H."/>
        </authorList>
    </citation>
    <scope>NUCLEOTIDE SEQUENCE</scope>
    <source>
        <strain evidence="1">Expedition CK06-06</strain>
    </source>
</reference>
<accession>X1STM0</accession>
<dbReference type="AlphaFoldDB" id="X1STM0"/>
<dbReference type="EMBL" id="BARW01019526">
    <property type="protein sequence ID" value="GAI96293.1"/>
    <property type="molecule type" value="Genomic_DNA"/>
</dbReference>
<proteinExistence type="predicted"/>
<evidence type="ECO:0000313" key="1">
    <source>
        <dbReference type="EMBL" id="GAI96293.1"/>
    </source>
</evidence>
<comment type="caution">
    <text evidence="1">The sequence shown here is derived from an EMBL/GenBank/DDBJ whole genome shotgun (WGS) entry which is preliminary data.</text>
</comment>
<protein>
    <submittedName>
        <fullName evidence="1">Uncharacterized protein</fullName>
    </submittedName>
</protein>
<organism evidence="1">
    <name type="scientific">marine sediment metagenome</name>
    <dbReference type="NCBI Taxonomy" id="412755"/>
    <lineage>
        <taxon>unclassified sequences</taxon>
        <taxon>metagenomes</taxon>
        <taxon>ecological metagenomes</taxon>
    </lineage>
</organism>